<organism evidence="2 3">
    <name type="scientific">Aspergillus sydowii CBS 593.65</name>
    <dbReference type="NCBI Taxonomy" id="1036612"/>
    <lineage>
        <taxon>Eukaryota</taxon>
        <taxon>Fungi</taxon>
        <taxon>Dikarya</taxon>
        <taxon>Ascomycota</taxon>
        <taxon>Pezizomycotina</taxon>
        <taxon>Eurotiomycetes</taxon>
        <taxon>Eurotiomycetidae</taxon>
        <taxon>Eurotiales</taxon>
        <taxon>Aspergillaceae</taxon>
        <taxon>Aspergillus</taxon>
        <taxon>Aspergillus subgen. Nidulantes</taxon>
    </lineage>
</organism>
<dbReference type="AlphaFoldDB" id="A0A1L9T915"/>
<reference evidence="3" key="1">
    <citation type="journal article" date="2017" name="Genome Biol.">
        <title>Comparative genomics reveals high biological diversity and specific adaptations in the industrially and medically important fungal genus Aspergillus.</title>
        <authorList>
            <person name="de Vries R.P."/>
            <person name="Riley R."/>
            <person name="Wiebenga A."/>
            <person name="Aguilar-Osorio G."/>
            <person name="Amillis S."/>
            <person name="Uchima C.A."/>
            <person name="Anderluh G."/>
            <person name="Asadollahi M."/>
            <person name="Askin M."/>
            <person name="Barry K."/>
            <person name="Battaglia E."/>
            <person name="Bayram O."/>
            <person name="Benocci T."/>
            <person name="Braus-Stromeyer S.A."/>
            <person name="Caldana C."/>
            <person name="Canovas D."/>
            <person name="Cerqueira G.C."/>
            <person name="Chen F."/>
            <person name="Chen W."/>
            <person name="Choi C."/>
            <person name="Clum A."/>
            <person name="Dos Santos R.A."/>
            <person name="Damasio A.R."/>
            <person name="Diallinas G."/>
            <person name="Emri T."/>
            <person name="Fekete E."/>
            <person name="Flipphi M."/>
            <person name="Freyberg S."/>
            <person name="Gallo A."/>
            <person name="Gournas C."/>
            <person name="Habgood R."/>
            <person name="Hainaut M."/>
            <person name="Harispe M.L."/>
            <person name="Henrissat B."/>
            <person name="Hilden K.S."/>
            <person name="Hope R."/>
            <person name="Hossain A."/>
            <person name="Karabika E."/>
            <person name="Karaffa L."/>
            <person name="Karanyi Z."/>
            <person name="Krasevec N."/>
            <person name="Kuo A."/>
            <person name="Kusch H."/>
            <person name="LaButti K."/>
            <person name="Lagendijk E.L."/>
            <person name="Lapidus A."/>
            <person name="Levasseur A."/>
            <person name="Lindquist E."/>
            <person name="Lipzen A."/>
            <person name="Logrieco A.F."/>
            <person name="MacCabe A."/>
            <person name="Maekelae M.R."/>
            <person name="Malavazi I."/>
            <person name="Melin P."/>
            <person name="Meyer V."/>
            <person name="Mielnichuk N."/>
            <person name="Miskei M."/>
            <person name="Molnar A.P."/>
            <person name="Mule G."/>
            <person name="Ngan C.Y."/>
            <person name="Orejas M."/>
            <person name="Orosz E."/>
            <person name="Ouedraogo J.P."/>
            <person name="Overkamp K.M."/>
            <person name="Park H.-S."/>
            <person name="Perrone G."/>
            <person name="Piumi F."/>
            <person name="Punt P.J."/>
            <person name="Ram A.F."/>
            <person name="Ramon A."/>
            <person name="Rauscher S."/>
            <person name="Record E."/>
            <person name="Riano-Pachon D.M."/>
            <person name="Robert V."/>
            <person name="Roehrig J."/>
            <person name="Ruller R."/>
            <person name="Salamov A."/>
            <person name="Salih N.S."/>
            <person name="Samson R.A."/>
            <person name="Sandor E."/>
            <person name="Sanguinetti M."/>
            <person name="Schuetze T."/>
            <person name="Sepcic K."/>
            <person name="Shelest E."/>
            <person name="Sherlock G."/>
            <person name="Sophianopoulou V."/>
            <person name="Squina F.M."/>
            <person name="Sun H."/>
            <person name="Susca A."/>
            <person name="Todd R.B."/>
            <person name="Tsang A."/>
            <person name="Unkles S.E."/>
            <person name="van de Wiele N."/>
            <person name="van Rossen-Uffink D."/>
            <person name="Oliveira J.V."/>
            <person name="Vesth T.C."/>
            <person name="Visser J."/>
            <person name="Yu J.-H."/>
            <person name="Zhou M."/>
            <person name="Andersen M.R."/>
            <person name="Archer D.B."/>
            <person name="Baker S.E."/>
            <person name="Benoit I."/>
            <person name="Brakhage A.A."/>
            <person name="Braus G.H."/>
            <person name="Fischer R."/>
            <person name="Frisvad J.C."/>
            <person name="Goldman G.H."/>
            <person name="Houbraken J."/>
            <person name="Oakley B."/>
            <person name="Pocsi I."/>
            <person name="Scazzocchio C."/>
            <person name="Seiboth B."/>
            <person name="vanKuyk P.A."/>
            <person name="Wortman J."/>
            <person name="Dyer P.S."/>
            <person name="Grigoriev I.V."/>
        </authorList>
    </citation>
    <scope>NUCLEOTIDE SEQUENCE [LARGE SCALE GENOMIC DNA]</scope>
    <source>
        <strain evidence="3">CBS 593.65</strain>
    </source>
</reference>
<name>A0A1L9T915_9EURO</name>
<protein>
    <recommendedName>
        <fullName evidence="4">ER membrane protein complex subunit 10</fullName>
    </recommendedName>
</protein>
<dbReference type="PANTHER" id="PTHR39219">
    <property type="entry name" value="ER MEMBRANE PROTEIN COMPLEX SUBUNIT 10"/>
    <property type="match status" value="1"/>
</dbReference>
<keyword evidence="3" id="KW-1185">Reference proteome</keyword>
<dbReference type="RefSeq" id="XP_040699589.1">
    <property type="nucleotide sequence ID" value="XM_040847750.1"/>
</dbReference>
<accession>A0A1L9T915</accession>
<dbReference type="Proteomes" id="UP000184356">
    <property type="component" value="Unassembled WGS sequence"/>
</dbReference>
<evidence type="ECO:0008006" key="4">
    <source>
        <dbReference type="Google" id="ProtNLM"/>
    </source>
</evidence>
<feature type="signal peptide" evidence="1">
    <location>
        <begin position="1"/>
        <end position="22"/>
    </location>
</feature>
<gene>
    <name evidence="2" type="ORF">ASPSYDRAFT_49019</name>
</gene>
<feature type="chain" id="PRO_5011978984" description="ER membrane protein complex subunit 10" evidence="1">
    <location>
        <begin position="23"/>
        <end position="196"/>
    </location>
</feature>
<dbReference type="VEuPathDB" id="FungiDB:ASPSYDRAFT_49019"/>
<evidence type="ECO:0000256" key="1">
    <source>
        <dbReference type="SAM" id="SignalP"/>
    </source>
</evidence>
<evidence type="ECO:0000313" key="3">
    <source>
        <dbReference type="Proteomes" id="UP000184356"/>
    </source>
</evidence>
<dbReference type="EMBL" id="KV878592">
    <property type="protein sequence ID" value="OJJ55783.1"/>
    <property type="molecule type" value="Genomic_DNA"/>
</dbReference>
<evidence type="ECO:0000313" key="2">
    <source>
        <dbReference type="EMBL" id="OJJ55783.1"/>
    </source>
</evidence>
<dbReference type="Pfam" id="PF21203">
    <property type="entry name" value="ECM10"/>
    <property type="match status" value="1"/>
</dbReference>
<dbReference type="OrthoDB" id="1894652at2759"/>
<keyword evidence="1" id="KW-0732">Signal</keyword>
<proteinExistence type="predicted"/>
<dbReference type="PANTHER" id="PTHR39219:SF1">
    <property type="entry name" value="ER MEMBRANE PROTEIN COMPLEX SUBUNIT 10"/>
    <property type="match status" value="1"/>
</dbReference>
<dbReference type="GeneID" id="63763823"/>
<sequence length="196" mass="21561">MHLFQDSKIFIIFLSLISVSSSSLSSYSPQLEILYWPVASNEPSILAHISYDPASLKSDLINYFPPADLSQNPVRVGFYVTTPTSQKHWVGTTAAASLLGGDDAQKPRLRLHISPSNEIYHVSLNSAAASISSPDSLLLELVTDESGPRPHLNRPIVVGPDGKKPQEEPEKTLFQKYWWVLLIVTFLAMSGGGEQQ</sequence>